<dbReference type="Proteomes" id="UP000187209">
    <property type="component" value="Unassembled WGS sequence"/>
</dbReference>
<dbReference type="EMBL" id="MPUH01000054">
    <property type="protein sequence ID" value="OMJ92809.1"/>
    <property type="molecule type" value="Genomic_DNA"/>
</dbReference>
<protein>
    <submittedName>
        <fullName evidence="1">Uncharacterized protein</fullName>
    </submittedName>
</protein>
<comment type="caution">
    <text evidence="1">The sequence shown here is derived from an EMBL/GenBank/DDBJ whole genome shotgun (WGS) entry which is preliminary data.</text>
</comment>
<sequence length="101" mass="11692">MVKDLITNHHRVLNSLLFSVEYTVVTTCWKTDWSEDYSFKKIIKFLKIAFDIKAAQLSYFMNTKAIDGYLHQIQNCTNNDFSCGEAIPAILFLNSAWVDYA</sequence>
<accession>A0A1R2CUW9</accession>
<gene>
    <name evidence="1" type="ORF">SteCoe_4351</name>
</gene>
<keyword evidence="2" id="KW-1185">Reference proteome</keyword>
<proteinExistence type="predicted"/>
<evidence type="ECO:0000313" key="2">
    <source>
        <dbReference type="Proteomes" id="UP000187209"/>
    </source>
</evidence>
<reference evidence="1 2" key="1">
    <citation type="submission" date="2016-11" db="EMBL/GenBank/DDBJ databases">
        <title>The macronuclear genome of Stentor coeruleus: a giant cell with tiny introns.</title>
        <authorList>
            <person name="Slabodnick M."/>
            <person name="Ruby J.G."/>
            <person name="Reiff S.B."/>
            <person name="Swart E.C."/>
            <person name="Gosai S."/>
            <person name="Prabakaran S."/>
            <person name="Witkowska E."/>
            <person name="Larue G.E."/>
            <person name="Fisher S."/>
            <person name="Freeman R.M."/>
            <person name="Gunawardena J."/>
            <person name="Chu W."/>
            <person name="Stover N.A."/>
            <person name="Gregory B.D."/>
            <person name="Nowacki M."/>
            <person name="Derisi J."/>
            <person name="Roy S.W."/>
            <person name="Marshall W.F."/>
            <person name="Sood P."/>
        </authorList>
    </citation>
    <scope>NUCLEOTIDE SEQUENCE [LARGE SCALE GENOMIC DNA]</scope>
    <source>
        <strain evidence="1">WM001</strain>
    </source>
</reference>
<evidence type="ECO:0000313" key="1">
    <source>
        <dbReference type="EMBL" id="OMJ92809.1"/>
    </source>
</evidence>
<dbReference type="AlphaFoldDB" id="A0A1R2CUW9"/>
<organism evidence="1 2">
    <name type="scientific">Stentor coeruleus</name>
    <dbReference type="NCBI Taxonomy" id="5963"/>
    <lineage>
        <taxon>Eukaryota</taxon>
        <taxon>Sar</taxon>
        <taxon>Alveolata</taxon>
        <taxon>Ciliophora</taxon>
        <taxon>Postciliodesmatophora</taxon>
        <taxon>Heterotrichea</taxon>
        <taxon>Heterotrichida</taxon>
        <taxon>Stentoridae</taxon>
        <taxon>Stentor</taxon>
    </lineage>
</organism>
<name>A0A1R2CUW9_9CILI</name>